<evidence type="ECO:0000313" key="13">
    <source>
        <dbReference type="Proteomes" id="UP000825729"/>
    </source>
</evidence>
<evidence type="ECO:0000256" key="7">
    <source>
        <dbReference type="ARBA" id="ARBA00023180"/>
    </source>
</evidence>
<keyword evidence="7" id="KW-0325">Glycoprotein</keyword>
<dbReference type="InterPro" id="IPR037277">
    <property type="entry name" value="Granulin_sf"/>
</dbReference>
<dbReference type="SMART" id="SM00277">
    <property type="entry name" value="GRAN"/>
    <property type="match status" value="1"/>
</dbReference>
<keyword evidence="13" id="KW-1185">Reference proteome</keyword>
<protein>
    <submittedName>
        <fullName evidence="12">Uncharacterized protein</fullName>
    </submittedName>
</protein>
<dbReference type="InterPro" id="IPR025661">
    <property type="entry name" value="Pept_asp_AS"/>
</dbReference>
<dbReference type="InterPro" id="IPR013128">
    <property type="entry name" value="Peptidase_C1A"/>
</dbReference>
<dbReference type="Proteomes" id="UP000825729">
    <property type="component" value="Unassembled WGS sequence"/>
</dbReference>
<evidence type="ECO:0000256" key="4">
    <source>
        <dbReference type="ARBA" id="ARBA00022801"/>
    </source>
</evidence>
<keyword evidence="4" id="KW-0378">Hydrolase</keyword>
<dbReference type="SUPFAM" id="SSF57277">
    <property type="entry name" value="Granulin repeat"/>
    <property type="match status" value="1"/>
</dbReference>
<comment type="caution">
    <text evidence="12">The sequence shown here is derived from an EMBL/GenBank/DDBJ whole genome shotgun (WGS) entry which is preliminary data.</text>
</comment>
<evidence type="ECO:0000256" key="1">
    <source>
        <dbReference type="ARBA" id="ARBA00008455"/>
    </source>
</evidence>
<dbReference type="InterPro" id="IPR000668">
    <property type="entry name" value="Peptidase_C1A_C"/>
</dbReference>
<proteinExistence type="inferred from homology"/>
<evidence type="ECO:0000313" key="12">
    <source>
        <dbReference type="EMBL" id="KAG9459259.1"/>
    </source>
</evidence>
<dbReference type="Pfam" id="PF00112">
    <property type="entry name" value="Peptidase_C1"/>
    <property type="match status" value="1"/>
</dbReference>
<dbReference type="InterPro" id="IPR000118">
    <property type="entry name" value="Granulin"/>
</dbReference>
<dbReference type="InterPro" id="IPR039417">
    <property type="entry name" value="Peptidase_C1A_papain-like"/>
</dbReference>
<dbReference type="Pfam" id="PF00396">
    <property type="entry name" value="Granulin"/>
    <property type="match status" value="1"/>
</dbReference>
<feature type="domain" description="Peptidase C1A papain C-terminal" evidence="10">
    <location>
        <begin position="114"/>
        <end position="329"/>
    </location>
</feature>
<evidence type="ECO:0000259" key="11">
    <source>
        <dbReference type="SMART" id="SM00848"/>
    </source>
</evidence>
<keyword evidence="5" id="KW-0788">Thiol protease</keyword>
<feature type="chain" id="PRO_5043686745" evidence="8">
    <location>
        <begin position="27"/>
        <end position="438"/>
    </location>
</feature>
<dbReference type="SUPFAM" id="SSF54001">
    <property type="entry name" value="Cysteine proteinases"/>
    <property type="match status" value="1"/>
</dbReference>
<dbReference type="SMART" id="SM00848">
    <property type="entry name" value="Inhibitor_I29"/>
    <property type="match status" value="1"/>
</dbReference>
<evidence type="ECO:0000256" key="5">
    <source>
        <dbReference type="ARBA" id="ARBA00022807"/>
    </source>
</evidence>
<dbReference type="InterPro" id="IPR038765">
    <property type="entry name" value="Papain-like_cys_pep_sf"/>
</dbReference>
<dbReference type="Pfam" id="PF08246">
    <property type="entry name" value="Inhibitor_I29"/>
    <property type="match status" value="1"/>
</dbReference>
<dbReference type="CDD" id="cd02248">
    <property type="entry name" value="Peptidase_C1A"/>
    <property type="match status" value="1"/>
</dbReference>
<dbReference type="InterPro" id="IPR013201">
    <property type="entry name" value="Prot_inhib_I29"/>
</dbReference>
<keyword evidence="2" id="KW-0645">Protease</keyword>
<evidence type="ECO:0000259" key="10">
    <source>
        <dbReference type="SMART" id="SM00645"/>
    </source>
</evidence>
<dbReference type="FunFam" id="3.90.70.10:FF:000067">
    <property type="entry name" value="Senescence-specific cysteine protease"/>
    <property type="match status" value="1"/>
</dbReference>
<dbReference type="AlphaFoldDB" id="A0AAV7FFD4"/>
<keyword evidence="6" id="KW-1015">Disulfide bond</keyword>
<dbReference type="GO" id="GO:0006508">
    <property type="term" value="P:proteolysis"/>
    <property type="evidence" value="ECO:0007669"/>
    <property type="project" value="UniProtKB-KW"/>
</dbReference>
<dbReference type="PROSITE" id="PS00640">
    <property type="entry name" value="THIOL_PROTEASE_ASN"/>
    <property type="match status" value="1"/>
</dbReference>
<evidence type="ECO:0000256" key="3">
    <source>
        <dbReference type="ARBA" id="ARBA00022729"/>
    </source>
</evidence>
<dbReference type="PANTHER" id="PTHR12411">
    <property type="entry name" value="CYSTEINE PROTEASE FAMILY C1-RELATED"/>
    <property type="match status" value="1"/>
</dbReference>
<evidence type="ECO:0000256" key="6">
    <source>
        <dbReference type="ARBA" id="ARBA00023157"/>
    </source>
</evidence>
<dbReference type="PROSITE" id="PS00139">
    <property type="entry name" value="THIOL_PROTEASE_CYS"/>
    <property type="match status" value="1"/>
</dbReference>
<dbReference type="Gene3D" id="2.10.25.160">
    <property type="entry name" value="Granulin"/>
    <property type="match status" value="1"/>
</dbReference>
<dbReference type="SMART" id="SM00645">
    <property type="entry name" value="Pept_C1"/>
    <property type="match status" value="1"/>
</dbReference>
<dbReference type="InterPro" id="IPR000169">
    <property type="entry name" value="Pept_cys_AS"/>
</dbReference>
<comment type="similarity">
    <text evidence="1">Belongs to the peptidase C1 family.</text>
</comment>
<feature type="domain" description="Cathepsin propeptide inhibitor" evidence="11">
    <location>
        <begin position="31"/>
        <end position="88"/>
    </location>
</feature>
<evidence type="ECO:0000256" key="8">
    <source>
        <dbReference type="SAM" id="SignalP"/>
    </source>
</evidence>
<evidence type="ECO:0000259" key="9">
    <source>
        <dbReference type="SMART" id="SM00277"/>
    </source>
</evidence>
<dbReference type="Gene3D" id="3.90.70.10">
    <property type="entry name" value="Cysteine proteinases"/>
    <property type="match status" value="1"/>
</dbReference>
<keyword evidence="3 8" id="KW-0732">Signal</keyword>
<dbReference type="FunFam" id="2.10.25.160:FF:000002">
    <property type="entry name" value="Cysteine protease 1"/>
    <property type="match status" value="1"/>
</dbReference>
<feature type="domain" description="Granulins" evidence="9">
    <location>
        <begin position="347"/>
        <end position="404"/>
    </location>
</feature>
<gene>
    <name evidence="12" type="ORF">H6P81_003767</name>
</gene>
<sequence>MGLFFSSLPRLAFFLFLCFLPRLAISSSELFESWCKQHGRSYSSEAEKLRRFRIFQDNMAFINRHNSVGNFTYSLALNDFADLTHDEFKAARLRLAVDPSPALRSPRVLALQDVPASLDWREKGAVTPVKDQGSCGDCWAFSATGAMESINQIFTGSLISLSEQELCDCDKTYNMGCNGGLMDYAFQWVIKNGGIDTEEDYPYQAADQTCKWDKVSRRVVSIDGYVDVPANNENQLLQAVAKQPVSVGLCGSERAFQLYSKGIFSGPCSTSLDHAGLIVGYGSENGVHYWIMKNSWGKRWGMNGYVHLLRNGGSKQGICGIYQLASYPTKQGPNPPTPPPPPGPTKCSLTTYCPPGNTCCCTWRILGFCLSWGCCGMDSAICCKDQRYCCPHEFPICETKTKQCFKSMRNSTLMTGVESKDPTSSFRSWRSLYEAWAL</sequence>
<reference evidence="12 13" key="1">
    <citation type="submission" date="2021-07" db="EMBL/GenBank/DDBJ databases">
        <title>The Aristolochia fimbriata genome: insights into angiosperm evolution, floral development and chemical biosynthesis.</title>
        <authorList>
            <person name="Jiao Y."/>
        </authorList>
    </citation>
    <scope>NUCLEOTIDE SEQUENCE [LARGE SCALE GENOMIC DNA]</scope>
    <source>
        <strain evidence="12">IBCAS-2021</strain>
        <tissue evidence="12">Leaf</tissue>
    </source>
</reference>
<dbReference type="GO" id="GO:0008234">
    <property type="term" value="F:cysteine-type peptidase activity"/>
    <property type="evidence" value="ECO:0007669"/>
    <property type="project" value="UniProtKB-KW"/>
</dbReference>
<accession>A0AAV7FFD4</accession>
<organism evidence="12 13">
    <name type="scientific">Aristolochia fimbriata</name>
    <name type="common">White veined hardy Dutchman's pipe vine</name>
    <dbReference type="NCBI Taxonomy" id="158543"/>
    <lineage>
        <taxon>Eukaryota</taxon>
        <taxon>Viridiplantae</taxon>
        <taxon>Streptophyta</taxon>
        <taxon>Embryophyta</taxon>
        <taxon>Tracheophyta</taxon>
        <taxon>Spermatophyta</taxon>
        <taxon>Magnoliopsida</taxon>
        <taxon>Magnoliidae</taxon>
        <taxon>Piperales</taxon>
        <taxon>Aristolochiaceae</taxon>
        <taxon>Aristolochia</taxon>
    </lineage>
</organism>
<dbReference type="PRINTS" id="PR00705">
    <property type="entry name" value="PAPAIN"/>
</dbReference>
<evidence type="ECO:0000256" key="2">
    <source>
        <dbReference type="ARBA" id="ARBA00022670"/>
    </source>
</evidence>
<feature type="signal peptide" evidence="8">
    <location>
        <begin position="1"/>
        <end position="26"/>
    </location>
</feature>
<name>A0AAV7FFD4_ARIFI</name>
<dbReference type="EMBL" id="JAINDJ010000002">
    <property type="protein sequence ID" value="KAG9459259.1"/>
    <property type="molecule type" value="Genomic_DNA"/>
</dbReference>